<dbReference type="CDD" id="cd07328">
    <property type="entry name" value="M48_Ste24p_like"/>
    <property type="match status" value="1"/>
</dbReference>
<comment type="similarity">
    <text evidence="10">Belongs to the peptidase M48 family.</text>
</comment>
<evidence type="ECO:0000256" key="3">
    <source>
        <dbReference type="ARBA" id="ARBA00022692"/>
    </source>
</evidence>
<dbReference type="Pfam" id="PF01435">
    <property type="entry name" value="Peptidase_M48"/>
    <property type="match status" value="1"/>
</dbReference>
<evidence type="ECO:0000259" key="12">
    <source>
        <dbReference type="Pfam" id="PF01435"/>
    </source>
</evidence>
<dbReference type="RefSeq" id="WP_345367176.1">
    <property type="nucleotide sequence ID" value="NZ_BAABHJ010000040.1"/>
</dbReference>
<keyword evidence="3 11" id="KW-0812">Transmembrane</keyword>
<keyword evidence="8 10" id="KW-0482">Metalloprotease</keyword>
<evidence type="ECO:0000256" key="1">
    <source>
        <dbReference type="ARBA" id="ARBA00022475"/>
    </source>
</evidence>
<comment type="cofactor">
    <cofactor evidence="10">
        <name>Zn(2+)</name>
        <dbReference type="ChEBI" id="CHEBI:29105"/>
    </cofactor>
    <text evidence="10">Binds 1 zinc ion per subunit.</text>
</comment>
<keyword evidence="7 11" id="KW-1133">Transmembrane helix</keyword>
<keyword evidence="4" id="KW-0479">Metal-binding</keyword>
<evidence type="ECO:0000256" key="2">
    <source>
        <dbReference type="ARBA" id="ARBA00022670"/>
    </source>
</evidence>
<dbReference type="Gene3D" id="3.30.2010.10">
    <property type="entry name" value="Metalloproteases ('zincins'), catalytic domain"/>
    <property type="match status" value="1"/>
</dbReference>
<name>A0ABP8U1T8_9ACTN</name>
<reference evidence="14" key="1">
    <citation type="journal article" date="2019" name="Int. J. Syst. Evol. Microbiol.">
        <title>The Global Catalogue of Microorganisms (GCM) 10K type strain sequencing project: providing services to taxonomists for standard genome sequencing and annotation.</title>
        <authorList>
            <consortium name="The Broad Institute Genomics Platform"/>
            <consortium name="The Broad Institute Genome Sequencing Center for Infectious Disease"/>
            <person name="Wu L."/>
            <person name="Ma J."/>
        </authorList>
    </citation>
    <scope>NUCLEOTIDE SEQUENCE [LARGE SCALE GENOMIC DNA]</scope>
    <source>
        <strain evidence="14">JCM 17938</strain>
    </source>
</reference>
<keyword evidence="2 10" id="KW-0645">Protease</keyword>
<dbReference type="PANTHER" id="PTHR43221">
    <property type="entry name" value="PROTEASE HTPX"/>
    <property type="match status" value="1"/>
</dbReference>
<evidence type="ECO:0000256" key="4">
    <source>
        <dbReference type="ARBA" id="ARBA00022723"/>
    </source>
</evidence>
<evidence type="ECO:0000313" key="13">
    <source>
        <dbReference type="EMBL" id="GAA4619033.1"/>
    </source>
</evidence>
<keyword evidence="9 11" id="KW-0472">Membrane</keyword>
<proteinExistence type="inferred from homology"/>
<evidence type="ECO:0000256" key="8">
    <source>
        <dbReference type="ARBA" id="ARBA00023049"/>
    </source>
</evidence>
<accession>A0ABP8U1T8</accession>
<evidence type="ECO:0000256" key="7">
    <source>
        <dbReference type="ARBA" id="ARBA00022989"/>
    </source>
</evidence>
<keyword evidence="5 10" id="KW-0378">Hydrolase</keyword>
<feature type="domain" description="Peptidase M48" evidence="12">
    <location>
        <begin position="147"/>
        <end position="383"/>
    </location>
</feature>
<feature type="transmembrane region" description="Helical" evidence="11">
    <location>
        <begin position="80"/>
        <end position="103"/>
    </location>
</feature>
<gene>
    <name evidence="13" type="ORF">GCM10023195_85890</name>
</gene>
<protein>
    <recommendedName>
        <fullName evidence="12">Peptidase M48 domain-containing protein</fullName>
    </recommendedName>
</protein>
<organism evidence="13 14">
    <name type="scientific">Actinoallomurus liliacearum</name>
    <dbReference type="NCBI Taxonomy" id="1080073"/>
    <lineage>
        <taxon>Bacteria</taxon>
        <taxon>Bacillati</taxon>
        <taxon>Actinomycetota</taxon>
        <taxon>Actinomycetes</taxon>
        <taxon>Streptosporangiales</taxon>
        <taxon>Thermomonosporaceae</taxon>
        <taxon>Actinoallomurus</taxon>
    </lineage>
</organism>
<feature type="transmembrane region" description="Helical" evidence="11">
    <location>
        <begin position="109"/>
        <end position="126"/>
    </location>
</feature>
<evidence type="ECO:0000256" key="5">
    <source>
        <dbReference type="ARBA" id="ARBA00022801"/>
    </source>
</evidence>
<keyword evidence="14" id="KW-1185">Reference proteome</keyword>
<dbReference type="PANTHER" id="PTHR43221:SF2">
    <property type="entry name" value="PROTEASE HTPX HOMOLOG"/>
    <property type="match status" value="1"/>
</dbReference>
<evidence type="ECO:0000313" key="14">
    <source>
        <dbReference type="Proteomes" id="UP001500212"/>
    </source>
</evidence>
<evidence type="ECO:0000256" key="6">
    <source>
        <dbReference type="ARBA" id="ARBA00022833"/>
    </source>
</evidence>
<feature type="transmembrane region" description="Helical" evidence="11">
    <location>
        <begin position="265"/>
        <end position="283"/>
    </location>
</feature>
<keyword evidence="1" id="KW-1003">Cell membrane</keyword>
<dbReference type="EMBL" id="BAABHJ010000040">
    <property type="protein sequence ID" value="GAA4619033.1"/>
    <property type="molecule type" value="Genomic_DNA"/>
</dbReference>
<evidence type="ECO:0000256" key="10">
    <source>
        <dbReference type="RuleBase" id="RU003983"/>
    </source>
</evidence>
<evidence type="ECO:0000256" key="11">
    <source>
        <dbReference type="SAM" id="Phobius"/>
    </source>
</evidence>
<evidence type="ECO:0000256" key="9">
    <source>
        <dbReference type="ARBA" id="ARBA00023136"/>
    </source>
</evidence>
<dbReference type="Proteomes" id="UP001500212">
    <property type="component" value="Unassembled WGS sequence"/>
</dbReference>
<dbReference type="InterPro" id="IPR001915">
    <property type="entry name" value="Peptidase_M48"/>
</dbReference>
<sequence>MSFKPAATTCPRCERALIENEGHRTWCAECDWNLTDDFGRPRRSFVRRRLDSASDRLVVSLYEEFRADTLSRPGWDAARVASYAVAAGVHLMTAGLVVVAVVASVLYPFFPVFLLSLLLLVIAFFIRPRLGRIPRNSLPLTREDAPELYRLADQVADEVGVRRVDVIATDGFFNASYGAVGVRRRRIVTIGLPLWNALTPEERVGVLAHEMGHGVNGDSRHLLVVGTALHTLDRLYTLLRPDRHWETRAAGFVALMGLALRLAKWLLRLPVAAAYLALALLTLRAGQRAEYLADRLAADAASPAATADALDKIHTVQETLLPAISFQAAYPKKVVLWSKHRELINKLPALELERRRRVSAIVQHRVDSSHPPTGLRIALLRELAASKPKVSLTPEQAEAIETELGPHYATFAVRLAAPYRAAHYES</sequence>
<dbReference type="InterPro" id="IPR050083">
    <property type="entry name" value="HtpX_protease"/>
</dbReference>
<comment type="caution">
    <text evidence="13">The sequence shown here is derived from an EMBL/GenBank/DDBJ whole genome shotgun (WGS) entry which is preliminary data.</text>
</comment>
<keyword evidence="6 10" id="KW-0862">Zinc</keyword>